<accession>A0A914VQ69</accession>
<evidence type="ECO:0000313" key="2">
    <source>
        <dbReference type="WBParaSite" id="PSAMB.scaffold230size63538.g3746.t1"/>
    </source>
</evidence>
<reference evidence="2" key="1">
    <citation type="submission" date="2022-11" db="UniProtKB">
        <authorList>
            <consortium name="WormBaseParasite"/>
        </authorList>
    </citation>
    <scope>IDENTIFICATION</scope>
</reference>
<protein>
    <submittedName>
        <fullName evidence="2">Uncharacterized protein</fullName>
    </submittedName>
</protein>
<organism evidence="1 2">
    <name type="scientific">Plectus sambesii</name>
    <dbReference type="NCBI Taxonomy" id="2011161"/>
    <lineage>
        <taxon>Eukaryota</taxon>
        <taxon>Metazoa</taxon>
        <taxon>Ecdysozoa</taxon>
        <taxon>Nematoda</taxon>
        <taxon>Chromadorea</taxon>
        <taxon>Plectida</taxon>
        <taxon>Plectina</taxon>
        <taxon>Plectoidea</taxon>
        <taxon>Plectidae</taxon>
        <taxon>Plectus</taxon>
    </lineage>
</organism>
<sequence>MRCGDERPGADRFVRLCRAPNVQQLTDCVCGYRVCWREVAALAVAASVQYRYDDYARSFLRVLVVSSKLPGLSRRDTLERIAVDEDACRSRLPPPFYVDAAAGDGRLCVWVESVDRESSGTDGVGGMIEIDRVVGDAPVARPPGPASTASVDGCRLRNGEKTSATTRIGHLVRRRRRPTIPLVRLGRVCVYARALSVS</sequence>
<proteinExistence type="predicted"/>
<dbReference type="Proteomes" id="UP000887566">
    <property type="component" value="Unplaced"/>
</dbReference>
<dbReference type="WBParaSite" id="PSAMB.scaffold230size63538.g3746.t1">
    <property type="protein sequence ID" value="PSAMB.scaffold230size63538.g3746.t1"/>
    <property type="gene ID" value="PSAMB.scaffold230size63538.g3746"/>
</dbReference>
<keyword evidence="1" id="KW-1185">Reference proteome</keyword>
<evidence type="ECO:0000313" key="1">
    <source>
        <dbReference type="Proteomes" id="UP000887566"/>
    </source>
</evidence>
<dbReference type="AlphaFoldDB" id="A0A914VQ69"/>
<name>A0A914VQ69_9BILA</name>